<gene>
    <name evidence="2" type="ORF">QJS10_CPA05g01732</name>
</gene>
<keyword evidence="3" id="KW-1185">Reference proteome</keyword>
<evidence type="ECO:0000313" key="3">
    <source>
        <dbReference type="Proteomes" id="UP001180020"/>
    </source>
</evidence>
<evidence type="ECO:0000313" key="2">
    <source>
        <dbReference type="EMBL" id="KAK1315550.1"/>
    </source>
</evidence>
<sequence>MEPVGGYSTRPPQFTQTARSGFRNVGFRGGRRGGGGGRGYGRGVQVECGYGAASGIQPSGMGRLLGFSRPGPGLVWAELR</sequence>
<dbReference type="EMBL" id="JAUJYO010000005">
    <property type="protein sequence ID" value="KAK1315550.1"/>
    <property type="molecule type" value="Genomic_DNA"/>
</dbReference>
<comment type="caution">
    <text evidence="2">The sequence shown here is derived from an EMBL/GenBank/DDBJ whole genome shotgun (WGS) entry which is preliminary data.</text>
</comment>
<reference evidence="2" key="1">
    <citation type="journal article" date="2023" name="Nat. Commun.">
        <title>Diploid and tetraploid genomes of Acorus and the evolution of monocots.</title>
        <authorList>
            <person name="Ma L."/>
            <person name="Liu K.W."/>
            <person name="Li Z."/>
            <person name="Hsiao Y.Y."/>
            <person name="Qi Y."/>
            <person name="Fu T."/>
            <person name="Tang G.D."/>
            <person name="Zhang D."/>
            <person name="Sun W.H."/>
            <person name="Liu D.K."/>
            <person name="Li Y."/>
            <person name="Chen G.Z."/>
            <person name="Liu X.D."/>
            <person name="Liao X.Y."/>
            <person name="Jiang Y.T."/>
            <person name="Yu X."/>
            <person name="Hao Y."/>
            <person name="Huang J."/>
            <person name="Zhao X.W."/>
            <person name="Ke S."/>
            <person name="Chen Y.Y."/>
            <person name="Wu W.L."/>
            <person name="Hsu J.L."/>
            <person name="Lin Y.F."/>
            <person name="Huang M.D."/>
            <person name="Li C.Y."/>
            <person name="Huang L."/>
            <person name="Wang Z.W."/>
            <person name="Zhao X."/>
            <person name="Zhong W.Y."/>
            <person name="Peng D.H."/>
            <person name="Ahmad S."/>
            <person name="Lan S."/>
            <person name="Zhang J.S."/>
            <person name="Tsai W.C."/>
            <person name="Van de Peer Y."/>
            <person name="Liu Z.J."/>
        </authorList>
    </citation>
    <scope>NUCLEOTIDE SEQUENCE</scope>
    <source>
        <strain evidence="2">CP</strain>
    </source>
</reference>
<name>A0AAV9EPQ6_ACOCL</name>
<protein>
    <submittedName>
        <fullName evidence="2">Uncharacterized protein</fullName>
    </submittedName>
</protein>
<dbReference type="AlphaFoldDB" id="A0AAV9EPQ6"/>
<proteinExistence type="predicted"/>
<accession>A0AAV9EPQ6</accession>
<evidence type="ECO:0000256" key="1">
    <source>
        <dbReference type="SAM" id="MobiDB-lite"/>
    </source>
</evidence>
<organism evidence="2 3">
    <name type="scientific">Acorus calamus</name>
    <name type="common">Sweet flag</name>
    <dbReference type="NCBI Taxonomy" id="4465"/>
    <lineage>
        <taxon>Eukaryota</taxon>
        <taxon>Viridiplantae</taxon>
        <taxon>Streptophyta</taxon>
        <taxon>Embryophyta</taxon>
        <taxon>Tracheophyta</taxon>
        <taxon>Spermatophyta</taxon>
        <taxon>Magnoliopsida</taxon>
        <taxon>Liliopsida</taxon>
        <taxon>Acoraceae</taxon>
        <taxon>Acorus</taxon>
    </lineage>
</organism>
<feature type="region of interest" description="Disordered" evidence="1">
    <location>
        <begin position="1"/>
        <end position="40"/>
    </location>
</feature>
<reference evidence="2" key="2">
    <citation type="submission" date="2023-06" db="EMBL/GenBank/DDBJ databases">
        <authorList>
            <person name="Ma L."/>
            <person name="Liu K.-W."/>
            <person name="Li Z."/>
            <person name="Hsiao Y.-Y."/>
            <person name="Qi Y."/>
            <person name="Fu T."/>
            <person name="Tang G."/>
            <person name="Zhang D."/>
            <person name="Sun W.-H."/>
            <person name="Liu D.-K."/>
            <person name="Li Y."/>
            <person name="Chen G.-Z."/>
            <person name="Liu X.-D."/>
            <person name="Liao X.-Y."/>
            <person name="Jiang Y.-T."/>
            <person name="Yu X."/>
            <person name="Hao Y."/>
            <person name="Huang J."/>
            <person name="Zhao X.-W."/>
            <person name="Ke S."/>
            <person name="Chen Y.-Y."/>
            <person name="Wu W.-L."/>
            <person name="Hsu J.-L."/>
            <person name="Lin Y.-F."/>
            <person name="Huang M.-D."/>
            <person name="Li C.-Y."/>
            <person name="Huang L."/>
            <person name="Wang Z.-W."/>
            <person name="Zhao X."/>
            <person name="Zhong W.-Y."/>
            <person name="Peng D.-H."/>
            <person name="Ahmad S."/>
            <person name="Lan S."/>
            <person name="Zhang J.-S."/>
            <person name="Tsai W.-C."/>
            <person name="Van De Peer Y."/>
            <person name="Liu Z.-J."/>
        </authorList>
    </citation>
    <scope>NUCLEOTIDE SEQUENCE</scope>
    <source>
        <strain evidence="2">CP</strain>
        <tissue evidence="2">Leaves</tissue>
    </source>
</reference>
<dbReference type="Proteomes" id="UP001180020">
    <property type="component" value="Unassembled WGS sequence"/>
</dbReference>